<accession>A0A812GSK1</accession>
<feature type="transmembrane region" description="Helical" evidence="5">
    <location>
        <begin position="328"/>
        <end position="347"/>
    </location>
</feature>
<dbReference type="Proteomes" id="UP000604046">
    <property type="component" value="Unassembled WGS sequence"/>
</dbReference>
<dbReference type="GO" id="GO:0016020">
    <property type="term" value="C:membrane"/>
    <property type="evidence" value="ECO:0007669"/>
    <property type="project" value="UniProtKB-SubCell"/>
</dbReference>
<evidence type="ECO:0000256" key="3">
    <source>
        <dbReference type="ARBA" id="ARBA00022989"/>
    </source>
</evidence>
<sequence>MVYQAKILFLSLLVIGSWRLVVKNSTFLEWFELPSRMQEMGLPKKLPTWLKQPLHYYVILYFMLGVLLYNSLHDTVKIMRQTDFMDVWAFHLPDSVPQEERNFPRWLFSISAYTPLASIATFVVSVGHTLMHYCAIRGIELKRVVDQDRAILVIALPAVYGAMAFKSVIRMWILFTGCRIESECGSPGSPWETKKTFILDAYDSNYDTADLYEAYALYLFAQLCMSQVAKRTSDSGTSTLTHTVEALTMQGVMSFVIVCFLQATYKMALTIYVSLTDDTTLPGLSPYLTGAGLVASSAAISNVITVEHSLETYLHDFRPSAKFWSAKVLVSIAFLQQTILSILSHFLGAGFTDLQQNLLYSSLICYEVLLVSFFHMYAWRTSEPWLKCATQEPLLSGGH</sequence>
<dbReference type="AlphaFoldDB" id="A0A812GSK1"/>
<comment type="subcellular location">
    <subcellularLocation>
        <location evidence="1">Membrane</location>
        <topology evidence="1">Multi-pass membrane protein</topology>
    </subcellularLocation>
</comment>
<dbReference type="EMBL" id="CAJNDS010000043">
    <property type="protein sequence ID" value="CAE6931432.1"/>
    <property type="molecule type" value="Genomic_DNA"/>
</dbReference>
<comment type="caution">
    <text evidence="6">The sequence shown here is derived from an EMBL/GenBank/DDBJ whole genome shotgun (WGS) entry which is preliminary data.</text>
</comment>
<gene>
    <name evidence="6" type="ORF">SNAT2548_LOCUS855</name>
</gene>
<keyword evidence="7" id="KW-1185">Reference proteome</keyword>
<evidence type="ECO:0000256" key="5">
    <source>
        <dbReference type="SAM" id="Phobius"/>
    </source>
</evidence>
<evidence type="ECO:0000256" key="4">
    <source>
        <dbReference type="ARBA" id="ARBA00023136"/>
    </source>
</evidence>
<reference evidence="6" key="1">
    <citation type="submission" date="2021-02" db="EMBL/GenBank/DDBJ databases">
        <authorList>
            <person name="Dougan E. K."/>
            <person name="Rhodes N."/>
            <person name="Thang M."/>
            <person name="Chan C."/>
        </authorList>
    </citation>
    <scope>NUCLEOTIDE SEQUENCE</scope>
</reference>
<organism evidence="6 7">
    <name type="scientific">Symbiodinium natans</name>
    <dbReference type="NCBI Taxonomy" id="878477"/>
    <lineage>
        <taxon>Eukaryota</taxon>
        <taxon>Sar</taxon>
        <taxon>Alveolata</taxon>
        <taxon>Dinophyceae</taxon>
        <taxon>Suessiales</taxon>
        <taxon>Symbiodiniaceae</taxon>
        <taxon>Symbiodinium</taxon>
    </lineage>
</organism>
<feature type="transmembrane region" description="Helical" evidence="5">
    <location>
        <begin position="359"/>
        <end position="379"/>
    </location>
</feature>
<proteinExistence type="predicted"/>
<dbReference type="OrthoDB" id="408531at2759"/>
<evidence type="ECO:0000256" key="1">
    <source>
        <dbReference type="ARBA" id="ARBA00004141"/>
    </source>
</evidence>
<keyword evidence="3 5" id="KW-1133">Transmembrane helix</keyword>
<keyword evidence="2 5" id="KW-0812">Transmembrane</keyword>
<dbReference type="Pfam" id="PF03619">
    <property type="entry name" value="Solute_trans_a"/>
    <property type="match status" value="1"/>
</dbReference>
<feature type="transmembrane region" description="Helical" evidence="5">
    <location>
        <begin position="150"/>
        <end position="169"/>
    </location>
</feature>
<feature type="transmembrane region" description="Helical" evidence="5">
    <location>
        <begin position="54"/>
        <end position="72"/>
    </location>
</feature>
<evidence type="ECO:0000313" key="7">
    <source>
        <dbReference type="Proteomes" id="UP000604046"/>
    </source>
</evidence>
<dbReference type="InterPro" id="IPR005178">
    <property type="entry name" value="Ostalpha/TMEM184C"/>
</dbReference>
<name>A0A812GSK1_9DINO</name>
<keyword evidence="4 5" id="KW-0472">Membrane</keyword>
<dbReference type="SMART" id="SM01417">
    <property type="entry name" value="Solute_trans_a"/>
    <property type="match status" value="1"/>
</dbReference>
<feature type="transmembrane region" description="Helical" evidence="5">
    <location>
        <begin position="106"/>
        <end position="130"/>
    </location>
</feature>
<protein>
    <submittedName>
        <fullName evidence="6">Uncharacterized protein</fullName>
    </submittedName>
</protein>
<evidence type="ECO:0000313" key="6">
    <source>
        <dbReference type="EMBL" id="CAE6931432.1"/>
    </source>
</evidence>
<evidence type="ECO:0000256" key="2">
    <source>
        <dbReference type="ARBA" id="ARBA00022692"/>
    </source>
</evidence>
<feature type="transmembrane region" description="Helical" evidence="5">
    <location>
        <begin position="252"/>
        <end position="275"/>
    </location>
</feature>